<feature type="domain" description="DUF4097" evidence="1">
    <location>
        <begin position="72"/>
        <end position="225"/>
    </location>
</feature>
<dbReference type="Pfam" id="PF13349">
    <property type="entry name" value="DUF4097"/>
    <property type="match status" value="1"/>
</dbReference>
<organism evidence="2 3">
    <name type="scientific">Anopheles albimanus</name>
    <name type="common">New world malaria mosquito</name>
    <dbReference type="NCBI Taxonomy" id="7167"/>
    <lineage>
        <taxon>Eukaryota</taxon>
        <taxon>Metazoa</taxon>
        <taxon>Ecdysozoa</taxon>
        <taxon>Arthropoda</taxon>
        <taxon>Hexapoda</taxon>
        <taxon>Insecta</taxon>
        <taxon>Pterygota</taxon>
        <taxon>Neoptera</taxon>
        <taxon>Endopterygota</taxon>
        <taxon>Diptera</taxon>
        <taxon>Nematocera</taxon>
        <taxon>Culicoidea</taxon>
        <taxon>Culicidae</taxon>
        <taxon>Anophelinae</taxon>
        <taxon>Anopheles</taxon>
    </lineage>
</organism>
<keyword evidence="3" id="KW-1185">Reference proteome</keyword>
<dbReference type="GeneID" id="118458809"/>
<name>A0A182FKT9_ANOAL</name>
<dbReference type="PANTHER" id="PTHR34094">
    <property type="match status" value="1"/>
</dbReference>
<evidence type="ECO:0000259" key="1">
    <source>
        <dbReference type="Pfam" id="PF13349"/>
    </source>
</evidence>
<dbReference type="EnsemblMetazoa" id="AALB007147-RA">
    <property type="protein sequence ID" value="AALB007147-PA"/>
    <property type="gene ID" value="AALB007147"/>
</dbReference>
<dbReference type="PANTHER" id="PTHR34094:SF1">
    <property type="entry name" value="PROTEIN FAM185A"/>
    <property type="match status" value="1"/>
</dbReference>
<reference evidence="2" key="2">
    <citation type="submission" date="2022-08" db="UniProtKB">
        <authorList>
            <consortium name="EnsemblMetazoa"/>
        </authorList>
    </citation>
    <scope>IDENTIFICATION</scope>
    <source>
        <strain evidence="2">STECLA/ALBI9_A</strain>
    </source>
</reference>
<evidence type="ECO:0000313" key="2">
    <source>
        <dbReference type="EnsemblMetazoa" id="AALB007147-PA"/>
    </source>
</evidence>
<dbReference type="RefSeq" id="XP_035777571.1">
    <property type="nucleotide sequence ID" value="XM_035921678.1"/>
</dbReference>
<dbReference type="STRING" id="7167.A0A182FKT9"/>
<dbReference type="KEGG" id="aali:118458809"/>
<dbReference type="Proteomes" id="UP000069272">
    <property type="component" value="Chromosome 2R"/>
</dbReference>
<accession>A0A182FKT9</accession>
<dbReference type="VEuPathDB" id="VectorBase:AALB007147"/>
<dbReference type="VEuPathDB" id="VectorBase:AALB20_028502"/>
<sequence length="356" mass="37982">MQLLTLTRGALGARTILRGLSTTAPRWIEVKTVQQTVDPYAKIRINCAYNLKILPYDLLDCPDSNLLRATVKSDENADTIAVNVSEKQVTISNSANDAVTSGKLPECTLEIPIKADLEIRNAGTTTIADLYSDEIAVECTGNIDTKSLRSTNVALTSTAGSISCRGITLAQNVVAVANGKGNIFLDKLQGGSVSASTEDGNIMVNASYSNQSSFRTQRGDMELKSIHKECTVKSDAGNSFTMNGFYGTLHADVGSENVTLQLSETVGKNTILARKAKALQLNLADTVYESSAITVNAAKLELDGSMDDKAHKRNGNSVTLGKEGAESSLHVEAAGSVTLRKMSWADTFSFAGKMEQ</sequence>
<reference evidence="2 3" key="1">
    <citation type="journal article" date="2017" name="G3 (Bethesda)">
        <title>The Physical Genome Mapping of Anopheles albimanus Corrected Scaffold Misassemblies and Identified Interarm Rearrangements in Genus Anopheles.</title>
        <authorList>
            <person name="Artemov G.N."/>
            <person name="Peery A.N."/>
            <person name="Jiang X."/>
            <person name="Tu Z."/>
            <person name="Stegniy V.N."/>
            <person name="Sharakhova M.V."/>
            <person name="Sharakhov I.V."/>
        </authorList>
    </citation>
    <scope>NUCLEOTIDE SEQUENCE [LARGE SCALE GENOMIC DNA]</scope>
    <source>
        <strain evidence="2 3">ALBI9_A</strain>
    </source>
</reference>
<dbReference type="Gene3D" id="2.160.20.120">
    <property type="match status" value="1"/>
</dbReference>
<protein>
    <recommendedName>
        <fullName evidence="1">DUF4097 domain-containing protein</fullName>
    </recommendedName>
</protein>
<dbReference type="InterPro" id="IPR025164">
    <property type="entry name" value="Toastrack_DUF4097"/>
</dbReference>
<dbReference type="AlphaFoldDB" id="A0A182FKT9"/>
<dbReference type="OrthoDB" id="5984441at2759"/>
<proteinExistence type="predicted"/>
<evidence type="ECO:0000313" key="3">
    <source>
        <dbReference type="Proteomes" id="UP000069272"/>
    </source>
</evidence>